<accession>A0ABD1VXI7</accession>
<evidence type="ECO:0000313" key="1">
    <source>
        <dbReference type="EMBL" id="KAL2542032.1"/>
    </source>
</evidence>
<name>A0ABD1VXI7_9LAMI</name>
<gene>
    <name evidence="1" type="ORF">Adt_03010</name>
</gene>
<protein>
    <submittedName>
        <fullName evidence="1">Uncharacterized protein</fullName>
    </submittedName>
</protein>
<keyword evidence="2" id="KW-1185">Reference proteome</keyword>
<organism evidence="1 2">
    <name type="scientific">Abeliophyllum distichum</name>
    <dbReference type="NCBI Taxonomy" id="126358"/>
    <lineage>
        <taxon>Eukaryota</taxon>
        <taxon>Viridiplantae</taxon>
        <taxon>Streptophyta</taxon>
        <taxon>Embryophyta</taxon>
        <taxon>Tracheophyta</taxon>
        <taxon>Spermatophyta</taxon>
        <taxon>Magnoliopsida</taxon>
        <taxon>eudicotyledons</taxon>
        <taxon>Gunneridae</taxon>
        <taxon>Pentapetalae</taxon>
        <taxon>asterids</taxon>
        <taxon>lamiids</taxon>
        <taxon>Lamiales</taxon>
        <taxon>Oleaceae</taxon>
        <taxon>Forsythieae</taxon>
        <taxon>Abeliophyllum</taxon>
    </lineage>
</organism>
<comment type="caution">
    <text evidence="1">The sequence shown here is derived from an EMBL/GenBank/DDBJ whole genome shotgun (WGS) entry which is preliminary data.</text>
</comment>
<evidence type="ECO:0000313" key="2">
    <source>
        <dbReference type="Proteomes" id="UP001604336"/>
    </source>
</evidence>
<dbReference type="EMBL" id="JBFOLK010000001">
    <property type="protein sequence ID" value="KAL2542032.1"/>
    <property type="molecule type" value="Genomic_DNA"/>
</dbReference>
<reference evidence="2" key="1">
    <citation type="submission" date="2024-07" db="EMBL/GenBank/DDBJ databases">
        <title>Two chromosome-level genome assemblies of Korean endemic species Abeliophyllum distichum and Forsythia ovata (Oleaceae).</title>
        <authorList>
            <person name="Jang H."/>
        </authorList>
    </citation>
    <scope>NUCLEOTIDE SEQUENCE [LARGE SCALE GENOMIC DNA]</scope>
</reference>
<dbReference type="Proteomes" id="UP001604336">
    <property type="component" value="Unassembled WGS sequence"/>
</dbReference>
<proteinExistence type="predicted"/>
<dbReference type="AlphaFoldDB" id="A0ABD1VXI7"/>
<sequence>MAFRAEAMIFVEVGIPYPKNLYFDEVVNEDPHRANLDLRKERHVDSKLRLAVYQKKMARYYNSKVWNRSFHVNFFVLKKVLLENREVGAGTLDPFGKDLIKSSRRSDLEPLG</sequence>